<dbReference type="SUPFAM" id="SSF54495">
    <property type="entry name" value="UBC-like"/>
    <property type="match status" value="1"/>
</dbReference>
<name>A0A1B9IPE1_9TREE</name>
<reference evidence="3 4" key="1">
    <citation type="submission" date="2013-07" db="EMBL/GenBank/DDBJ databases">
        <title>The Genome Sequence of Kwoniella mangroviensis CBS10435.</title>
        <authorList>
            <consortium name="The Broad Institute Genome Sequencing Platform"/>
            <person name="Cuomo C."/>
            <person name="Litvintseva A."/>
            <person name="Chen Y."/>
            <person name="Heitman J."/>
            <person name="Sun S."/>
            <person name="Springer D."/>
            <person name="Dromer F."/>
            <person name="Young S.K."/>
            <person name="Zeng Q."/>
            <person name="Gargeya S."/>
            <person name="Fitzgerald M."/>
            <person name="Abouelleil A."/>
            <person name="Alvarado L."/>
            <person name="Berlin A.M."/>
            <person name="Chapman S.B."/>
            <person name="Dewar J."/>
            <person name="Goldberg J."/>
            <person name="Griggs A."/>
            <person name="Gujja S."/>
            <person name="Hansen M."/>
            <person name="Howarth C."/>
            <person name="Imamovic A."/>
            <person name="Larimer J."/>
            <person name="McCowan C."/>
            <person name="Murphy C."/>
            <person name="Pearson M."/>
            <person name="Priest M."/>
            <person name="Roberts A."/>
            <person name="Saif S."/>
            <person name="Shea T."/>
            <person name="Sykes S."/>
            <person name="Wortman J."/>
            <person name="Nusbaum C."/>
            <person name="Birren B."/>
        </authorList>
    </citation>
    <scope>NUCLEOTIDE SEQUENCE [LARGE SCALE GENOMIC DNA]</scope>
    <source>
        <strain evidence="3 4">CBS 10435</strain>
    </source>
</reference>
<organism evidence="3 4">
    <name type="scientific">Kwoniella mangroviensis CBS 10435</name>
    <dbReference type="NCBI Taxonomy" id="1331196"/>
    <lineage>
        <taxon>Eukaryota</taxon>
        <taxon>Fungi</taxon>
        <taxon>Dikarya</taxon>
        <taxon>Basidiomycota</taxon>
        <taxon>Agaricomycotina</taxon>
        <taxon>Tremellomycetes</taxon>
        <taxon>Tremellales</taxon>
        <taxon>Cryptococcaceae</taxon>
        <taxon>Kwoniella</taxon>
    </lineage>
</organism>
<dbReference type="EMBL" id="KI669463">
    <property type="protein sequence ID" value="OCF57423.1"/>
    <property type="molecule type" value="Genomic_DNA"/>
</dbReference>
<dbReference type="Proteomes" id="UP000092583">
    <property type="component" value="Unassembled WGS sequence"/>
</dbReference>
<reference evidence="4" key="2">
    <citation type="submission" date="2013-12" db="EMBL/GenBank/DDBJ databases">
        <title>Evolution of pathogenesis and genome organization in the Tremellales.</title>
        <authorList>
            <person name="Cuomo C."/>
            <person name="Litvintseva A."/>
            <person name="Heitman J."/>
            <person name="Chen Y."/>
            <person name="Sun S."/>
            <person name="Springer D."/>
            <person name="Dromer F."/>
            <person name="Young S."/>
            <person name="Zeng Q."/>
            <person name="Chapman S."/>
            <person name="Gujja S."/>
            <person name="Saif S."/>
            <person name="Birren B."/>
        </authorList>
    </citation>
    <scope>NUCLEOTIDE SEQUENCE [LARGE SCALE GENOMIC DNA]</scope>
    <source>
        <strain evidence="4">CBS 10435</strain>
    </source>
</reference>
<feature type="domain" description="UBC core" evidence="2">
    <location>
        <begin position="4"/>
        <end position="168"/>
    </location>
</feature>
<evidence type="ECO:0000313" key="4">
    <source>
        <dbReference type="Proteomes" id="UP000092583"/>
    </source>
</evidence>
<gene>
    <name evidence="3" type="ORF">L486_04881</name>
</gene>
<dbReference type="STRING" id="1331196.A0A1B9IPE1"/>
<dbReference type="PANTHER" id="PTHR24067">
    <property type="entry name" value="UBIQUITIN-CONJUGATING ENZYME E2"/>
    <property type="match status" value="1"/>
</dbReference>
<dbReference type="InterPro" id="IPR016135">
    <property type="entry name" value="UBQ-conjugating_enzyme/RWD"/>
</dbReference>
<dbReference type="Gene3D" id="3.10.110.10">
    <property type="entry name" value="Ubiquitin Conjugating Enzyme"/>
    <property type="match status" value="1"/>
</dbReference>
<dbReference type="CDD" id="cd23808">
    <property type="entry name" value="UBCc_UBE2W"/>
    <property type="match status" value="1"/>
</dbReference>
<evidence type="ECO:0000256" key="1">
    <source>
        <dbReference type="ARBA" id="ARBA00022786"/>
    </source>
</evidence>
<dbReference type="InterPro" id="IPR000608">
    <property type="entry name" value="UBC"/>
</dbReference>
<accession>A0A1B9IPE1</accession>
<proteinExistence type="predicted"/>
<evidence type="ECO:0000259" key="2">
    <source>
        <dbReference type="PROSITE" id="PS50127"/>
    </source>
</evidence>
<dbReference type="FunFam" id="3.10.110.10:FF:000072">
    <property type="entry name" value="Ubiquitin-conjugating enzyme E2 W"/>
    <property type="match status" value="1"/>
</dbReference>
<dbReference type="InterPro" id="IPR050113">
    <property type="entry name" value="Ub_conjugating_enzyme"/>
</dbReference>
<dbReference type="OrthoDB" id="406833at2759"/>
<dbReference type="PROSITE" id="PS50127">
    <property type="entry name" value="UBC_2"/>
    <property type="match status" value="1"/>
</dbReference>
<dbReference type="Pfam" id="PF00179">
    <property type="entry name" value="UQ_con"/>
    <property type="match status" value="1"/>
</dbReference>
<evidence type="ECO:0000313" key="3">
    <source>
        <dbReference type="EMBL" id="OCF57423.1"/>
    </source>
</evidence>
<dbReference type="AlphaFoldDB" id="A0A1B9IPE1"/>
<dbReference type="SMART" id="SM00212">
    <property type="entry name" value="UBCc"/>
    <property type="match status" value="1"/>
</dbReference>
<keyword evidence="1" id="KW-0833">Ubl conjugation pathway</keyword>
<sequence length="174" mass="19607">MSGLSTKRLMKELADIQSKGTPEGIILLSADNMDEWVFLISVLGDETIYKGETFALRMKFGNRYPIDVPEVSFIVTFLANGQYQPPMHPHVYSNGHICASILADNYQPWTVLNAVAICITMQSMLASNNKKERPEGNDRYVRSAPSNPKLTRWHYDDDVGIGIKFSCHNPAKWV</sequence>
<protein>
    <submittedName>
        <fullName evidence="3">Ubiquitin-conjugating enzyme E2 W</fullName>
    </submittedName>
</protein>
<keyword evidence="4" id="KW-1185">Reference proteome</keyword>